<feature type="signal peptide" evidence="1">
    <location>
        <begin position="1"/>
        <end position="18"/>
    </location>
</feature>
<dbReference type="AlphaFoldDB" id="A0A398C8T9"/>
<evidence type="ECO:0000313" key="3">
    <source>
        <dbReference type="Proteomes" id="UP000266302"/>
    </source>
</evidence>
<feature type="chain" id="PRO_5017346415" evidence="1">
    <location>
        <begin position="19"/>
        <end position="171"/>
    </location>
</feature>
<comment type="caution">
    <text evidence="2">The sequence shown here is derived from an EMBL/GenBank/DDBJ whole genome shotgun (WGS) entry which is preliminary data.</text>
</comment>
<proteinExistence type="predicted"/>
<evidence type="ECO:0000256" key="1">
    <source>
        <dbReference type="SAM" id="SignalP"/>
    </source>
</evidence>
<name>A0A398C8T9_9BURK</name>
<reference evidence="2 3" key="1">
    <citation type="submission" date="2018-09" db="EMBL/GenBank/DDBJ databases">
        <title>Draft genome of Simplicispira sp. NY-02.</title>
        <authorList>
            <person name="Im W.T."/>
        </authorList>
    </citation>
    <scope>NUCLEOTIDE SEQUENCE [LARGE SCALE GENOMIC DNA]</scope>
    <source>
        <strain evidence="2 3">NY-02</strain>
    </source>
</reference>
<dbReference type="RefSeq" id="WP_147414689.1">
    <property type="nucleotide sequence ID" value="NZ_QXJC01000001.1"/>
</dbReference>
<sequence length="171" mass="18962">MKPAFLLPLLLSMLPHDAAAQFSSAVITAGGRSLEYRTTANSAIEAAPLLKDQTGFQDAKVSPDAKLMGWLAEYPNCCTSYAVPLELIVMDRHRRLHSFSGPQAIFGWCFASDSKAVAFRQTALHGRSNEVFELRRVQDGKLLQRFVLVWSDPDDGSRRPQVPRWARCAVG</sequence>
<accession>A0A398C8T9</accession>
<gene>
    <name evidence="2" type="ORF">D3F03_01605</name>
</gene>
<dbReference type="Proteomes" id="UP000266302">
    <property type="component" value="Unassembled WGS sequence"/>
</dbReference>
<keyword evidence="1" id="KW-0732">Signal</keyword>
<keyword evidence="3" id="KW-1185">Reference proteome</keyword>
<organism evidence="2 3">
    <name type="scientific">Simplicispira hankyongi</name>
    <dbReference type="NCBI Taxonomy" id="2315688"/>
    <lineage>
        <taxon>Bacteria</taxon>
        <taxon>Pseudomonadati</taxon>
        <taxon>Pseudomonadota</taxon>
        <taxon>Betaproteobacteria</taxon>
        <taxon>Burkholderiales</taxon>
        <taxon>Comamonadaceae</taxon>
        <taxon>Simplicispira</taxon>
    </lineage>
</organism>
<dbReference type="EMBL" id="QXJC01000001">
    <property type="protein sequence ID" value="RID99169.1"/>
    <property type="molecule type" value="Genomic_DNA"/>
</dbReference>
<evidence type="ECO:0000313" key="2">
    <source>
        <dbReference type="EMBL" id="RID99169.1"/>
    </source>
</evidence>
<protein>
    <submittedName>
        <fullName evidence="2">Uncharacterized protein</fullName>
    </submittedName>
</protein>
<dbReference type="OrthoDB" id="9154825at2"/>